<feature type="non-terminal residue" evidence="1">
    <location>
        <position position="24"/>
    </location>
</feature>
<reference evidence="1 2" key="1">
    <citation type="submission" date="2021-06" db="EMBL/GenBank/DDBJ databases">
        <title>Caerostris darwini draft genome.</title>
        <authorList>
            <person name="Kono N."/>
            <person name="Arakawa K."/>
        </authorList>
    </citation>
    <scope>NUCLEOTIDE SEQUENCE [LARGE SCALE GENOMIC DNA]</scope>
</reference>
<dbReference type="EMBL" id="BPLQ01005519">
    <property type="protein sequence ID" value="GIY15352.1"/>
    <property type="molecule type" value="Genomic_DNA"/>
</dbReference>
<protein>
    <submittedName>
        <fullName evidence="1">Uncharacterized protein</fullName>
    </submittedName>
</protein>
<gene>
    <name evidence="1" type="ORF">CDAR_13301</name>
</gene>
<name>A0AAV4R1J2_9ARAC</name>
<dbReference type="Proteomes" id="UP001054837">
    <property type="component" value="Unassembled WGS sequence"/>
</dbReference>
<keyword evidence="2" id="KW-1185">Reference proteome</keyword>
<dbReference type="AlphaFoldDB" id="A0AAV4R1J2"/>
<evidence type="ECO:0000313" key="1">
    <source>
        <dbReference type="EMBL" id="GIY15352.1"/>
    </source>
</evidence>
<sequence length="24" mass="2516">MLFLNSGLELANVLPQNPCPSSGN</sequence>
<accession>A0AAV4R1J2</accession>
<evidence type="ECO:0000313" key="2">
    <source>
        <dbReference type="Proteomes" id="UP001054837"/>
    </source>
</evidence>
<comment type="caution">
    <text evidence="1">The sequence shown here is derived from an EMBL/GenBank/DDBJ whole genome shotgun (WGS) entry which is preliminary data.</text>
</comment>
<proteinExistence type="predicted"/>
<organism evidence="1 2">
    <name type="scientific">Caerostris darwini</name>
    <dbReference type="NCBI Taxonomy" id="1538125"/>
    <lineage>
        <taxon>Eukaryota</taxon>
        <taxon>Metazoa</taxon>
        <taxon>Ecdysozoa</taxon>
        <taxon>Arthropoda</taxon>
        <taxon>Chelicerata</taxon>
        <taxon>Arachnida</taxon>
        <taxon>Araneae</taxon>
        <taxon>Araneomorphae</taxon>
        <taxon>Entelegynae</taxon>
        <taxon>Araneoidea</taxon>
        <taxon>Araneidae</taxon>
        <taxon>Caerostris</taxon>
    </lineage>
</organism>